<dbReference type="AlphaFoldDB" id="A0A9Q9E2J9"/>
<organism evidence="4 5">
    <name type="scientific">Fructilactobacillus cliffordii</name>
    <dbReference type="NCBI Taxonomy" id="2940299"/>
    <lineage>
        <taxon>Bacteria</taxon>
        <taxon>Bacillati</taxon>
        <taxon>Bacillota</taxon>
        <taxon>Bacilli</taxon>
        <taxon>Lactobacillales</taxon>
        <taxon>Lactobacillaceae</taxon>
        <taxon>Fructilactobacillus</taxon>
    </lineage>
</organism>
<feature type="domain" description="4'-phosphopantetheinyl transferase" evidence="3">
    <location>
        <begin position="90"/>
        <end position="180"/>
    </location>
</feature>
<dbReference type="SUPFAM" id="SSF56214">
    <property type="entry name" value="4'-phosphopantetheinyl transferase"/>
    <property type="match status" value="2"/>
</dbReference>
<name>A0A9Q9E2J9_9LACO</name>
<dbReference type="RefSeq" id="WP_252766396.1">
    <property type="nucleotide sequence ID" value="NZ_CP097119.1"/>
</dbReference>
<dbReference type="Proteomes" id="UP001055911">
    <property type="component" value="Chromosome"/>
</dbReference>
<proteinExistence type="inferred from homology"/>
<dbReference type="Gene3D" id="3.90.470.20">
    <property type="entry name" value="4'-phosphopantetheinyl transferase domain"/>
    <property type="match status" value="2"/>
</dbReference>
<evidence type="ECO:0000256" key="1">
    <source>
        <dbReference type="ARBA" id="ARBA00010990"/>
    </source>
</evidence>
<evidence type="ECO:0000313" key="5">
    <source>
        <dbReference type="Proteomes" id="UP001055911"/>
    </source>
</evidence>
<dbReference type="GO" id="GO:0019878">
    <property type="term" value="P:lysine biosynthetic process via aminoadipic acid"/>
    <property type="evidence" value="ECO:0007669"/>
    <property type="project" value="TreeGrafter"/>
</dbReference>
<keyword evidence="5" id="KW-1185">Reference proteome</keyword>
<dbReference type="InterPro" id="IPR037143">
    <property type="entry name" value="4-PPantetheinyl_Trfase_dom_sf"/>
</dbReference>
<reference evidence="4" key="1">
    <citation type="submission" date="2022-05" db="EMBL/GenBank/DDBJ databases">
        <authorList>
            <person name="Oliphant S.A."/>
            <person name="Watson-Haigh N.S."/>
            <person name="Sumby K.M."/>
            <person name="Gardner J.M."/>
            <person name="Jiranek V."/>
        </authorList>
    </citation>
    <scope>NUCLEOTIDE SEQUENCE</scope>
    <source>
        <strain evidence="4">KI4_B1</strain>
    </source>
</reference>
<dbReference type="EMBL" id="CP097119">
    <property type="protein sequence ID" value="USS88879.1"/>
    <property type="molecule type" value="Genomic_DNA"/>
</dbReference>
<dbReference type="GO" id="GO:0008897">
    <property type="term" value="F:holo-[acyl-carrier-protein] synthase activity"/>
    <property type="evidence" value="ECO:0007669"/>
    <property type="project" value="InterPro"/>
</dbReference>
<comment type="similarity">
    <text evidence="1">Belongs to the P-Pant transferase superfamily. Gsp/Sfp/HetI/AcpT family.</text>
</comment>
<dbReference type="InterPro" id="IPR050559">
    <property type="entry name" value="P-Pant_transferase_sf"/>
</dbReference>
<gene>
    <name evidence="4" type="ORF">M3M40_05180</name>
</gene>
<dbReference type="PANTHER" id="PTHR12215:SF10">
    <property type="entry name" value="L-AMINOADIPATE-SEMIALDEHYDE DEHYDROGENASE-PHOSPHOPANTETHEINYL TRANSFERASE"/>
    <property type="match status" value="1"/>
</dbReference>
<dbReference type="GO" id="GO:0000287">
    <property type="term" value="F:magnesium ion binding"/>
    <property type="evidence" value="ECO:0007669"/>
    <property type="project" value="InterPro"/>
</dbReference>
<dbReference type="GO" id="GO:0005829">
    <property type="term" value="C:cytosol"/>
    <property type="evidence" value="ECO:0007669"/>
    <property type="project" value="TreeGrafter"/>
</dbReference>
<evidence type="ECO:0000313" key="4">
    <source>
        <dbReference type="EMBL" id="USS88879.1"/>
    </source>
</evidence>
<accession>A0A9Q9E2J9</accession>
<evidence type="ECO:0000256" key="2">
    <source>
        <dbReference type="ARBA" id="ARBA00022679"/>
    </source>
</evidence>
<evidence type="ECO:0000259" key="3">
    <source>
        <dbReference type="Pfam" id="PF01648"/>
    </source>
</evidence>
<keyword evidence="2 4" id="KW-0808">Transferase</keyword>
<dbReference type="Pfam" id="PF01648">
    <property type="entry name" value="ACPS"/>
    <property type="match status" value="1"/>
</dbReference>
<sequence>MLKFKTGRLTDLQYQPYYRWFQIEDNQRKQKDLVGRILLAKLMDLPEDALLADDEFTTIANGKPLFAKRTTAFNISHSADLVLVAISDRPLGVDVEKVKPVQLKRLKRAFTVAELAYLEKLPAARQSLTMLRLWTVKEAVLKETGAGLPGKPRTVSVNVPRMDVAEQHGQRFAINFLAIHEDYLGTMAQKIE</sequence>
<protein>
    <submittedName>
        <fullName evidence="4">4'-phosphopantetheinyl transferase superfamily protein</fullName>
    </submittedName>
</protein>
<dbReference type="PANTHER" id="PTHR12215">
    <property type="entry name" value="PHOSPHOPANTETHEINE TRANSFERASE"/>
    <property type="match status" value="1"/>
</dbReference>
<dbReference type="InterPro" id="IPR008278">
    <property type="entry name" value="4-PPantetheinyl_Trfase_dom"/>
</dbReference>